<dbReference type="InterPro" id="IPR037136">
    <property type="entry name" value="RNA3'_phos_cyclase_dom_sf"/>
</dbReference>
<name>A0A5S6QYV5_TRIMR</name>
<evidence type="ECO:0000256" key="6">
    <source>
        <dbReference type="ARBA" id="ARBA00024481"/>
    </source>
</evidence>
<dbReference type="InterPro" id="IPR013792">
    <property type="entry name" value="RNA3'P_cycl/enolpyr_Trfase_a/b"/>
</dbReference>
<dbReference type="HAMAP" id="MF_00200">
    <property type="entry name" value="RTC"/>
    <property type="match status" value="1"/>
</dbReference>
<accession>A0A5S6QYV5</accession>
<organism evidence="11 12">
    <name type="scientific">Trichuris muris</name>
    <name type="common">Mouse whipworm</name>
    <dbReference type="NCBI Taxonomy" id="70415"/>
    <lineage>
        <taxon>Eukaryota</taxon>
        <taxon>Metazoa</taxon>
        <taxon>Ecdysozoa</taxon>
        <taxon>Nematoda</taxon>
        <taxon>Enoplea</taxon>
        <taxon>Dorylaimia</taxon>
        <taxon>Trichinellida</taxon>
        <taxon>Trichuridae</taxon>
        <taxon>Trichuris</taxon>
    </lineage>
</organism>
<dbReference type="GO" id="GO:0005634">
    <property type="term" value="C:nucleus"/>
    <property type="evidence" value="ECO:0007669"/>
    <property type="project" value="TreeGrafter"/>
</dbReference>
<protein>
    <recommendedName>
        <fullName evidence="3">RNA 3'-terminal phosphate cyclase</fullName>
        <ecNumber evidence="2">6.5.1.4</ecNumber>
    </recommendedName>
</protein>
<dbReference type="Pfam" id="PF01137">
    <property type="entry name" value="RTC"/>
    <property type="match status" value="1"/>
</dbReference>
<evidence type="ECO:0000313" key="12">
    <source>
        <dbReference type="WBParaSite" id="TMUE_3000012279.1"/>
    </source>
</evidence>
<keyword evidence="11" id="KW-1185">Reference proteome</keyword>
<dbReference type="PANTHER" id="PTHR11096:SF0">
    <property type="entry name" value="RNA 3'-TERMINAL PHOSPHATE CYCLASE"/>
    <property type="match status" value="1"/>
</dbReference>
<dbReference type="STRING" id="70415.A0A5S6QYV5"/>
<dbReference type="Pfam" id="PF05189">
    <property type="entry name" value="RTC_insert"/>
    <property type="match status" value="1"/>
</dbReference>
<evidence type="ECO:0000259" key="10">
    <source>
        <dbReference type="Pfam" id="PF05189"/>
    </source>
</evidence>
<dbReference type="InterPro" id="IPR013791">
    <property type="entry name" value="RNA3'-term_phos_cycl_insert"/>
</dbReference>
<keyword evidence="4" id="KW-0436">Ligase</keyword>
<proteinExistence type="inferred from homology"/>
<dbReference type="Gene3D" id="3.30.360.20">
    <property type="entry name" value="RNA 3'-terminal phosphate cyclase, insert domain"/>
    <property type="match status" value="1"/>
</dbReference>
<feature type="binding site" evidence="8">
    <location>
        <position position="105"/>
    </location>
    <ligand>
        <name>ATP</name>
        <dbReference type="ChEBI" id="CHEBI:30616"/>
    </ligand>
</feature>
<dbReference type="GO" id="GO:0005524">
    <property type="term" value="F:ATP binding"/>
    <property type="evidence" value="ECO:0007669"/>
    <property type="project" value="UniProtKB-KW"/>
</dbReference>
<comment type="catalytic activity">
    <reaction evidence="6">
        <text>a 3'-end 3'-phospho-ribonucleotide-RNA + ATP = a 3'-end 2',3'-cyclophospho-ribonucleotide-RNA + AMP + diphosphate</text>
        <dbReference type="Rhea" id="RHEA:23976"/>
        <dbReference type="Rhea" id="RHEA-COMP:10463"/>
        <dbReference type="Rhea" id="RHEA-COMP:10464"/>
        <dbReference type="ChEBI" id="CHEBI:30616"/>
        <dbReference type="ChEBI" id="CHEBI:33019"/>
        <dbReference type="ChEBI" id="CHEBI:83062"/>
        <dbReference type="ChEBI" id="CHEBI:83064"/>
        <dbReference type="ChEBI" id="CHEBI:456215"/>
        <dbReference type="EC" id="6.5.1.4"/>
    </reaction>
</comment>
<evidence type="ECO:0000256" key="2">
    <source>
        <dbReference type="ARBA" id="ARBA00012725"/>
    </source>
</evidence>
<dbReference type="GO" id="GO:0003963">
    <property type="term" value="F:RNA-3'-phosphate cyclase activity"/>
    <property type="evidence" value="ECO:0007669"/>
    <property type="project" value="UniProtKB-EC"/>
</dbReference>
<dbReference type="InterPro" id="IPR020719">
    <property type="entry name" value="RNA3'_term_phos_cycl-like_CS"/>
</dbReference>
<dbReference type="NCBIfam" id="TIGR03399">
    <property type="entry name" value="RNA_3prim_cycl"/>
    <property type="match status" value="1"/>
</dbReference>
<dbReference type="Gene3D" id="3.65.10.20">
    <property type="entry name" value="RNA 3'-terminal phosphate cyclase domain"/>
    <property type="match status" value="1"/>
</dbReference>
<dbReference type="InterPro" id="IPR017770">
    <property type="entry name" value="RNA3'_term_phos_cyc_type_1"/>
</dbReference>
<keyword evidence="5 8" id="KW-0547">Nucleotide-binding</keyword>
<dbReference type="EC" id="6.5.1.4" evidence="2"/>
<dbReference type="WBParaSite" id="TMUE_3000012279.1">
    <property type="protein sequence ID" value="TMUE_3000012279.1"/>
    <property type="gene ID" value="WBGene00290026"/>
</dbReference>
<evidence type="ECO:0000256" key="1">
    <source>
        <dbReference type="ARBA" id="ARBA00009206"/>
    </source>
</evidence>
<feature type="domain" description="RNA 3'-terminal phosphate cyclase insert" evidence="10">
    <location>
        <begin position="186"/>
        <end position="284"/>
    </location>
</feature>
<dbReference type="InterPro" id="IPR023797">
    <property type="entry name" value="RNA3'_phos_cyclase_dom"/>
</dbReference>
<dbReference type="GO" id="GO:0006396">
    <property type="term" value="P:RNA processing"/>
    <property type="evidence" value="ECO:0007669"/>
    <property type="project" value="InterPro"/>
</dbReference>
<evidence type="ECO:0000259" key="9">
    <source>
        <dbReference type="Pfam" id="PF01137"/>
    </source>
</evidence>
<evidence type="ECO:0000256" key="8">
    <source>
        <dbReference type="PIRSR" id="PIRSR005378-2"/>
    </source>
</evidence>
<dbReference type="PANTHER" id="PTHR11096">
    <property type="entry name" value="RNA 3' TERMINAL PHOSPHATE CYCLASE"/>
    <property type="match status" value="1"/>
</dbReference>
<sequence length="361" mass="37986">MSSVDYVDINGGVLEGGGQIFRMALVSSVLLKKPVHIFNIRAGRNIPGLRPQHLAGLLFIRDISRGQLIGGEIGSTEIRFIPGELRGGEYEVDAKTAGSISLLIQVALPCLIFAEGPTKLVLKGATNADFAPQIDYLVHVFKTMIARFGVHFDVQIKKRGYYPRGGGLVVLQVAPINVLNCVALLDAGSIAEVKGIAWVAGSVPRKKANVLASSASRRLGQLMGSPISIDTVQESPETAVGNGLGIVLFARTSSGCIIGADKILKAGEDAMTVGSTVAESLQAQTAGGACVDNHLQDQVIIFMALAEGASVVRTGEITLHTKTAIYVAEIMLKVNFSITSDGASGNLITCTGCGYRRIEKA</sequence>
<dbReference type="InterPro" id="IPR036553">
    <property type="entry name" value="RPTC_insert"/>
</dbReference>
<dbReference type="SUPFAM" id="SSF55205">
    <property type="entry name" value="EPT/RTPC-like"/>
    <property type="match status" value="2"/>
</dbReference>
<feature type="binding site" evidence="8">
    <location>
        <begin position="294"/>
        <end position="298"/>
    </location>
    <ligand>
        <name>ATP</name>
        <dbReference type="ChEBI" id="CHEBI:30616"/>
    </ligand>
</feature>
<dbReference type="PROSITE" id="PS01287">
    <property type="entry name" value="RTC"/>
    <property type="match status" value="1"/>
</dbReference>
<dbReference type="InterPro" id="IPR000228">
    <property type="entry name" value="RNA3'_term_phos_cyc"/>
</dbReference>
<dbReference type="AlphaFoldDB" id="A0A5S6QYV5"/>
<feature type="active site" description="Tele-AMP-histidine intermediate" evidence="7">
    <location>
        <position position="320"/>
    </location>
</feature>
<reference evidence="12" key="1">
    <citation type="submission" date="2019-12" db="UniProtKB">
        <authorList>
            <consortium name="WormBaseParasite"/>
        </authorList>
    </citation>
    <scope>IDENTIFICATION</scope>
</reference>
<feature type="domain" description="RNA 3'-terminal phosphate cyclase" evidence="9">
    <location>
        <begin position="14"/>
        <end position="338"/>
    </location>
</feature>
<comment type="similarity">
    <text evidence="1">Belongs to the RNA 3'-terminal cyclase family. Type 1 subfamily.</text>
</comment>
<evidence type="ECO:0000256" key="3">
    <source>
        <dbReference type="ARBA" id="ARBA00021428"/>
    </source>
</evidence>
<keyword evidence="8" id="KW-0067">ATP-binding</keyword>
<evidence type="ECO:0000313" key="11">
    <source>
        <dbReference type="Proteomes" id="UP000046395"/>
    </source>
</evidence>
<dbReference type="Proteomes" id="UP000046395">
    <property type="component" value="Unassembled WGS sequence"/>
</dbReference>
<evidence type="ECO:0000256" key="4">
    <source>
        <dbReference type="ARBA" id="ARBA00022598"/>
    </source>
</evidence>
<evidence type="ECO:0000256" key="5">
    <source>
        <dbReference type="ARBA" id="ARBA00022741"/>
    </source>
</evidence>
<evidence type="ECO:0000256" key="7">
    <source>
        <dbReference type="PIRSR" id="PIRSR005378-1"/>
    </source>
</evidence>
<dbReference type="PIRSF" id="PIRSF005378">
    <property type="entry name" value="RNA3'_term_phos_cycl_euk"/>
    <property type="match status" value="1"/>
</dbReference>